<reference evidence="2 3" key="1">
    <citation type="submission" date="2018-03" db="EMBL/GenBank/DDBJ databases">
        <title>Genomic Encyclopedia of Archaeal and Bacterial Type Strains, Phase II (KMG-II): from individual species to whole genera.</title>
        <authorList>
            <person name="Goeker M."/>
        </authorList>
    </citation>
    <scope>NUCLEOTIDE SEQUENCE [LARGE SCALE GENOMIC DNA]</scope>
    <source>
        <strain evidence="2 3">DSM 24859</strain>
    </source>
</reference>
<evidence type="ECO:0000313" key="3">
    <source>
        <dbReference type="Proteomes" id="UP000240971"/>
    </source>
</evidence>
<dbReference type="Gene3D" id="3.30.200.20">
    <property type="entry name" value="Phosphorylase Kinase, domain 1"/>
    <property type="match status" value="1"/>
</dbReference>
<dbReference type="PANTHER" id="PTHR21310:SF42">
    <property type="entry name" value="BIFUNCTIONAL AAC_APH"/>
    <property type="match status" value="1"/>
</dbReference>
<dbReference type="Pfam" id="PF01636">
    <property type="entry name" value="APH"/>
    <property type="match status" value="1"/>
</dbReference>
<name>A0A2P8HHL5_CHINA</name>
<dbReference type="PANTHER" id="PTHR21310">
    <property type="entry name" value="AMINOGLYCOSIDE PHOSPHOTRANSFERASE-RELATED-RELATED"/>
    <property type="match status" value="1"/>
</dbReference>
<proteinExistence type="predicted"/>
<dbReference type="Proteomes" id="UP000240971">
    <property type="component" value="Unassembled WGS sequence"/>
</dbReference>
<dbReference type="InterPro" id="IPR051678">
    <property type="entry name" value="AGP_Transferase"/>
</dbReference>
<accession>A0A2P8HHL5</accession>
<feature type="domain" description="Aminoglycoside phosphotransferase" evidence="1">
    <location>
        <begin position="45"/>
        <end position="268"/>
    </location>
</feature>
<keyword evidence="3" id="KW-1185">Reference proteome</keyword>
<keyword evidence="2" id="KW-0808">Transferase</keyword>
<evidence type="ECO:0000313" key="2">
    <source>
        <dbReference type="EMBL" id="PSL45670.1"/>
    </source>
</evidence>
<dbReference type="CDD" id="cd05155">
    <property type="entry name" value="APH_ChoK_like_1"/>
    <property type="match status" value="1"/>
</dbReference>
<organism evidence="2 3">
    <name type="scientific">Chitinophaga niastensis</name>
    <dbReference type="NCBI Taxonomy" id="536980"/>
    <lineage>
        <taxon>Bacteria</taxon>
        <taxon>Pseudomonadati</taxon>
        <taxon>Bacteroidota</taxon>
        <taxon>Chitinophagia</taxon>
        <taxon>Chitinophagales</taxon>
        <taxon>Chitinophagaceae</taxon>
        <taxon>Chitinophaga</taxon>
    </lineage>
</organism>
<gene>
    <name evidence="2" type="ORF">CLV51_104377</name>
</gene>
<dbReference type="SUPFAM" id="SSF56112">
    <property type="entry name" value="Protein kinase-like (PK-like)"/>
    <property type="match status" value="1"/>
</dbReference>
<dbReference type="Gene3D" id="3.90.1200.10">
    <property type="match status" value="1"/>
</dbReference>
<dbReference type="InterPro" id="IPR011009">
    <property type="entry name" value="Kinase-like_dom_sf"/>
</dbReference>
<keyword evidence="2" id="KW-0418">Kinase</keyword>
<protein>
    <submittedName>
        <fullName evidence="2">Aminoglycoside phosphotransferase (APT) family kinase protein</fullName>
    </submittedName>
</protein>
<dbReference type="AlphaFoldDB" id="A0A2P8HHL5"/>
<sequence length="302" mass="33876">MQPGKKINSSGTPDAEIRINEALVYALLKEQHPDLIHLPLHFEQAGWDNVIFRLGEQMLVRLPRRKAATMLIEHEQTWLPLLMEGLPLAIPAPYRIGKPNSAYPWRWSILPWLPGVPADEEAPDADQAKIFAAFLKALHKHPPSDAPLNPARSVPLHQRALVVEERIQRLKVKTDLITKKIEDTWSIGLSAPLDVQKKWIHGDLHAQNVLVENGQITGIIDWGDITAGDIATDLAAIWMIFPNQDARRAAISAYINVSEATWQRAKGWAILFAALLLDTGLINNPRHAAMGEKIFHRIAEDE</sequence>
<dbReference type="RefSeq" id="WP_211302069.1">
    <property type="nucleotide sequence ID" value="NZ_PYAW01000004.1"/>
</dbReference>
<comment type="caution">
    <text evidence="2">The sequence shown here is derived from an EMBL/GenBank/DDBJ whole genome shotgun (WGS) entry which is preliminary data.</text>
</comment>
<evidence type="ECO:0000259" key="1">
    <source>
        <dbReference type="Pfam" id="PF01636"/>
    </source>
</evidence>
<dbReference type="EMBL" id="PYAW01000004">
    <property type="protein sequence ID" value="PSL45670.1"/>
    <property type="molecule type" value="Genomic_DNA"/>
</dbReference>
<dbReference type="GO" id="GO:0016301">
    <property type="term" value="F:kinase activity"/>
    <property type="evidence" value="ECO:0007669"/>
    <property type="project" value="UniProtKB-KW"/>
</dbReference>
<dbReference type="InterPro" id="IPR002575">
    <property type="entry name" value="Aminoglycoside_PTrfase"/>
</dbReference>